<evidence type="ECO:0000313" key="4">
    <source>
        <dbReference type="Proteomes" id="UP000444721"/>
    </source>
</evidence>
<comment type="caution">
    <text evidence="3">The sequence shown here is derived from an EMBL/GenBank/DDBJ whole genome shotgun (WGS) entry which is preliminary data.</text>
</comment>
<gene>
    <name evidence="3" type="ORF">FDP41_009658</name>
</gene>
<feature type="compositionally biased region" description="Acidic residues" evidence="2">
    <location>
        <begin position="135"/>
        <end position="144"/>
    </location>
</feature>
<feature type="region of interest" description="Disordered" evidence="2">
    <location>
        <begin position="164"/>
        <end position="189"/>
    </location>
</feature>
<feature type="compositionally biased region" description="Polar residues" evidence="2">
    <location>
        <begin position="164"/>
        <end position="179"/>
    </location>
</feature>
<feature type="coiled-coil region" evidence="1">
    <location>
        <begin position="266"/>
        <end position="317"/>
    </location>
</feature>
<dbReference type="AlphaFoldDB" id="A0A6A5BA23"/>
<evidence type="ECO:0000256" key="1">
    <source>
        <dbReference type="SAM" id="Coils"/>
    </source>
</evidence>
<keyword evidence="4" id="KW-1185">Reference proteome</keyword>
<feature type="region of interest" description="Disordered" evidence="2">
    <location>
        <begin position="44"/>
        <end position="74"/>
    </location>
</feature>
<dbReference type="VEuPathDB" id="AmoebaDB:NfTy_087160"/>
<feature type="region of interest" description="Disordered" evidence="2">
    <location>
        <begin position="125"/>
        <end position="145"/>
    </location>
</feature>
<dbReference type="EMBL" id="VFQX01000072">
    <property type="protein sequence ID" value="KAF0971962.1"/>
    <property type="molecule type" value="Genomic_DNA"/>
</dbReference>
<sequence>MSFLKISHQSLVPFHERHGNHQYTKHTNFNLLINTSSVNEITKSQSTTLSSTKPTKQTKTTHAEPRNITSSKFSSLRTSISPLSLVTLDPLQIPQDTKRRGRIPFLQEEVDEEPKRFDLPPVVNIQHTKNKDTESTDSENDENKEEQVITLDLANDLMTINLVNKNEQKQDGATSLQPETDSESKEIHPPINEVTSILVNAIDELNTDTRRSQSVTTPDLISNNLNRLLRSESRLSEISMHEKTFNTSNISMMNADPSLAKDMIAREKAQLVLKKFLNDKEREERNKLKVEKLRKEIEESRANIEKWREKKELQNTSIRKSVKMTKELIKERDMEMEIIRKIKSIKRRKGSNEAKEKLKSIEDHSKFFVCQNNMLAKQMIAKHALKKRQLQLEENFLNVYEKRMKEVQSKAQTDALNLYELDEKKHINRKRKEIALSQLDMVKQAQVEKLQTKMLKVKVDKYLGELEKSKRQEELRMERELRSMQRKQQKEAKKLEKESQQRRNFKFIKELSMQEIIRQPEKDDDQSSDSSYFTESDGEDAPIVIVMKSQKPAVGNINIDLSKINTQRPCTDSEKYDTARSSLSARLSIGNFSPRVLDQNLSSQQLSSPRDFETSSLRKEHSNLFNTIGISSQFL</sequence>
<dbReference type="RefSeq" id="XP_044556677.1">
    <property type="nucleotide sequence ID" value="XM_044713639.1"/>
</dbReference>
<feature type="region of interest" description="Disordered" evidence="2">
    <location>
        <begin position="482"/>
        <end position="501"/>
    </location>
</feature>
<name>A0A6A5BA23_NAEFO</name>
<dbReference type="GeneID" id="68116873"/>
<feature type="compositionally biased region" description="Low complexity" evidence="2">
    <location>
        <begin position="44"/>
        <end position="60"/>
    </location>
</feature>
<proteinExistence type="predicted"/>
<keyword evidence="1" id="KW-0175">Coiled coil</keyword>
<evidence type="ECO:0000256" key="2">
    <source>
        <dbReference type="SAM" id="MobiDB-lite"/>
    </source>
</evidence>
<accession>A0A6A5BA23</accession>
<organism evidence="3 4">
    <name type="scientific">Naegleria fowleri</name>
    <name type="common">Brain eating amoeba</name>
    <dbReference type="NCBI Taxonomy" id="5763"/>
    <lineage>
        <taxon>Eukaryota</taxon>
        <taxon>Discoba</taxon>
        <taxon>Heterolobosea</taxon>
        <taxon>Tetramitia</taxon>
        <taxon>Eutetramitia</taxon>
        <taxon>Vahlkampfiidae</taxon>
        <taxon>Naegleria</taxon>
    </lineage>
</organism>
<feature type="region of interest" description="Disordered" evidence="2">
    <location>
        <begin position="517"/>
        <end position="536"/>
    </location>
</feature>
<evidence type="ECO:0000313" key="3">
    <source>
        <dbReference type="EMBL" id="KAF0971962.1"/>
    </source>
</evidence>
<reference evidence="3 4" key="1">
    <citation type="journal article" date="2019" name="Sci. Rep.">
        <title>Nanopore sequencing improves the draft genome of the human pathogenic amoeba Naegleria fowleri.</title>
        <authorList>
            <person name="Liechti N."/>
            <person name="Schurch N."/>
            <person name="Bruggmann R."/>
            <person name="Wittwer M."/>
        </authorList>
    </citation>
    <scope>NUCLEOTIDE SEQUENCE [LARGE SCALE GENOMIC DNA]</scope>
    <source>
        <strain evidence="3 4">ATCC 30894</strain>
    </source>
</reference>
<dbReference type="OrthoDB" id="10499623at2759"/>
<dbReference type="VEuPathDB" id="AmoebaDB:NF0051070"/>
<protein>
    <submittedName>
        <fullName evidence="3">Uncharacterized protein</fullName>
    </submittedName>
</protein>
<dbReference type="Proteomes" id="UP000444721">
    <property type="component" value="Unassembled WGS sequence"/>
</dbReference>
<dbReference type="VEuPathDB" id="AmoebaDB:FDP41_009658"/>